<feature type="binding site" evidence="9">
    <location>
        <position position="203"/>
    </location>
    <ligand>
        <name>Mn(2+)</name>
        <dbReference type="ChEBI" id="CHEBI:29035"/>
    </ligand>
</feature>
<proteinExistence type="inferred from homology"/>
<dbReference type="PROSITE" id="PS00725">
    <property type="entry name" value="GERMIN"/>
    <property type="match status" value="1"/>
</dbReference>
<feature type="binding site" evidence="8">
    <location>
        <position position="157"/>
    </location>
    <ligand>
        <name>oxalate</name>
        <dbReference type="ChEBI" id="CHEBI:30623"/>
    </ligand>
</feature>
<evidence type="ECO:0000313" key="12">
    <source>
        <dbReference type="EMBL" id="KAG6522702.1"/>
    </source>
</evidence>
<dbReference type="SMART" id="SM00835">
    <property type="entry name" value="Cupin_1"/>
    <property type="match status" value="1"/>
</dbReference>
<evidence type="ECO:0000256" key="8">
    <source>
        <dbReference type="PIRSR" id="PIRSR601929-1"/>
    </source>
</evidence>
<evidence type="ECO:0000256" key="3">
    <source>
        <dbReference type="ARBA" id="ARBA00022523"/>
    </source>
</evidence>
<comment type="caution">
    <text evidence="12">The sequence shown here is derived from an EMBL/GenBank/DDBJ whole genome shotgun (WGS) entry which is preliminary data.</text>
</comment>
<dbReference type="InterPro" id="IPR014710">
    <property type="entry name" value="RmlC-like_jellyroll"/>
</dbReference>
<comment type="subcellular location">
    <subcellularLocation>
        <location evidence="1 10">Secreted</location>
        <location evidence="1 10">Extracellular space</location>
        <location evidence="1 10">Apoplast</location>
    </subcellularLocation>
</comment>
<evidence type="ECO:0000313" key="13">
    <source>
        <dbReference type="Proteomes" id="UP000734854"/>
    </source>
</evidence>
<evidence type="ECO:0000259" key="11">
    <source>
        <dbReference type="SMART" id="SM00835"/>
    </source>
</evidence>
<feature type="binding site" evidence="9">
    <location>
        <position position="157"/>
    </location>
    <ligand>
        <name>Mn(2+)</name>
        <dbReference type="ChEBI" id="CHEBI:29035"/>
    </ligand>
</feature>
<evidence type="ECO:0000256" key="2">
    <source>
        <dbReference type="ARBA" id="ARBA00007456"/>
    </source>
</evidence>
<dbReference type="InterPro" id="IPR006045">
    <property type="entry name" value="Cupin_1"/>
</dbReference>
<name>A0A8J5LBX1_ZINOF</name>
<feature type="binding site" evidence="9">
    <location>
        <position position="162"/>
    </location>
    <ligand>
        <name>Mn(2+)</name>
        <dbReference type="ChEBI" id="CHEBI:29035"/>
    </ligand>
</feature>
<dbReference type="GO" id="GO:0030145">
    <property type="term" value="F:manganese ion binding"/>
    <property type="evidence" value="ECO:0007669"/>
    <property type="project" value="UniProtKB-UniRule"/>
</dbReference>
<reference evidence="12 13" key="1">
    <citation type="submission" date="2020-08" db="EMBL/GenBank/DDBJ databases">
        <title>Plant Genome Project.</title>
        <authorList>
            <person name="Zhang R.-G."/>
        </authorList>
    </citation>
    <scope>NUCLEOTIDE SEQUENCE [LARGE SCALE GENOMIC DNA]</scope>
    <source>
        <tissue evidence="12">Rhizome</tissue>
    </source>
</reference>
<keyword evidence="5 8" id="KW-0479">Metal-binding</keyword>
<organism evidence="12 13">
    <name type="scientific">Zingiber officinale</name>
    <name type="common">Ginger</name>
    <name type="synonym">Amomum zingiber</name>
    <dbReference type="NCBI Taxonomy" id="94328"/>
    <lineage>
        <taxon>Eukaryota</taxon>
        <taxon>Viridiplantae</taxon>
        <taxon>Streptophyta</taxon>
        <taxon>Embryophyta</taxon>
        <taxon>Tracheophyta</taxon>
        <taxon>Spermatophyta</taxon>
        <taxon>Magnoliopsida</taxon>
        <taxon>Liliopsida</taxon>
        <taxon>Zingiberales</taxon>
        <taxon>Zingiberaceae</taxon>
        <taxon>Zingiber</taxon>
    </lineage>
</organism>
<dbReference type="InterPro" id="IPR019780">
    <property type="entry name" value="Germin_Mn-BS"/>
</dbReference>
<dbReference type="GO" id="GO:0048046">
    <property type="term" value="C:apoplast"/>
    <property type="evidence" value="ECO:0007669"/>
    <property type="project" value="UniProtKB-SubCell"/>
</dbReference>
<keyword evidence="10" id="KW-0732">Signal</keyword>
<dbReference type="InterPro" id="IPR011051">
    <property type="entry name" value="RmlC_Cupin_sf"/>
</dbReference>
<keyword evidence="6" id="KW-1015">Disulfide bond</keyword>
<gene>
    <name evidence="12" type="ORF">ZIOFF_019853</name>
</gene>
<feature type="binding site" evidence="8">
    <location>
        <position position="152"/>
    </location>
    <ligand>
        <name>oxalate</name>
        <dbReference type="ChEBI" id="CHEBI:30623"/>
    </ligand>
</feature>
<keyword evidence="7 8" id="KW-0464">Manganese</keyword>
<evidence type="ECO:0000256" key="4">
    <source>
        <dbReference type="ARBA" id="ARBA00022525"/>
    </source>
</evidence>
<keyword evidence="3 10" id="KW-0052">Apoplast</keyword>
<evidence type="ECO:0000256" key="5">
    <source>
        <dbReference type="ARBA" id="ARBA00022723"/>
    </source>
</evidence>
<protein>
    <recommendedName>
        <fullName evidence="10">Germin-like protein</fullName>
    </recommendedName>
</protein>
<dbReference type="Proteomes" id="UP000734854">
    <property type="component" value="Unassembled WGS sequence"/>
</dbReference>
<dbReference type="Pfam" id="PF00190">
    <property type="entry name" value="Cupin_1"/>
    <property type="match status" value="1"/>
</dbReference>
<keyword evidence="4 10" id="KW-0964">Secreted</keyword>
<feature type="chain" id="PRO_5035338992" description="Germin-like protein" evidence="10">
    <location>
        <begin position="24"/>
        <end position="263"/>
    </location>
</feature>
<feature type="binding site" evidence="8">
    <location>
        <position position="162"/>
    </location>
    <ligand>
        <name>oxalate</name>
        <dbReference type="ChEBI" id="CHEBI:30623"/>
    </ligand>
</feature>
<dbReference type="EMBL" id="JACMSC010000005">
    <property type="protein sequence ID" value="KAG6522702.1"/>
    <property type="molecule type" value="Genomic_DNA"/>
</dbReference>
<evidence type="ECO:0000256" key="10">
    <source>
        <dbReference type="RuleBase" id="RU366015"/>
    </source>
</evidence>
<dbReference type="Gene3D" id="2.60.120.10">
    <property type="entry name" value="Jelly Rolls"/>
    <property type="match status" value="1"/>
</dbReference>
<dbReference type="PANTHER" id="PTHR31238">
    <property type="entry name" value="GERMIN-LIKE PROTEIN SUBFAMILY 3 MEMBER 3"/>
    <property type="match status" value="1"/>
</dbReference>
<keyword evidence="13" id="KW-1185">Reference proteome</keyword>
<evidence type="ECO:0000256" key="1">
    <source>
        <dbReference type="ARBA" id="ARBA00004271"/>
    </source>
</evidence>
<dbReference type="AlphaFoldDB" id="A0A8J5LBX1"/>
<feature type="signal peptide" evidence="10">
    <location>
        <begin position="1"/>
        <end position="23"/>
    </location>
</feature>
<dbReference type="CDD" id="cd02241">
    <property type="entry name" value="cupin_OxOx"/>
    <property type="match status" value="1"/>
</dbReference>
<sequence>MAYPLVLSLKYLLLPWTDSTACAVQMNTLRDLKMFYKYSNSSNPIYSIKQHLVQTKSMEMASRIIFLALVALASTSPAMASDPNQLGDSMRIQQDAQMVTVDDFFFSGLDKPGNTSNAVGSKVTPVSVAQIPGLNTLGISLVRIDYAPFGLNPPHTHPRATEVLVVLKGALLVGFVTSNPENKHHTKVLNKGDVFVFPQGLIHYQYNNWTTNSVAIAGLSSQNPGVITVGNAIFGSTPPISDDVLAKAFHVSKETVDAIRAKF</sequence>
<dbReference type="InterPro" id="IPR001929">
    <property type="entry name" value="Germin"/>
</dbReference>
<evidence type="ECO:0000256" key="9">
    <source>
        <dbReference type="PIRSR" id="PIRSR601929-2"/>
    </source>
</evidence>
<dbReference type="PRINTS" id="PR00325">
    <property type="entry name" value="GERMIN"/>
</dbReference>
<evidence type="ECO:0000256" key="7">
    <source>
        <dbReference type="ARBA" id="ARBA00023211"/>
    </source>
</evidence>
<comment type="similarity">
    <text evidence="2 10">Belongs to the germin family.</text>
</comment>
<accession>A0A8J5LBX1</accession>
<dbReference type="FunFam" id="2.60.120.10:FF:000005">
    <property type="entry name" value="Germin-like protein subfamily 1 member 8"/>
    <property type="match status" value="1"/>
</dbReference>
<feature type="domain" description="Cupin type-1" evidence="11">
    <location>
        <begin position="107"/>
        <end position="257"/>
    </location>
</feature>
<dbReference type="SUPFAM" id="SSF51182">
    <property type="entry name" value="RmlC-like cupins"/>
    <property type="match status" value="1"/>
</dbReference>
<feature type="binding site" evidence="9">
    <location>
        <position position="155"/>
    </location>
    <ligand>
        <name>Mn(2+)</name>
        <dbReference type="ChEBI" id="CHEBI:29035"/>
    </ligand>
</feature>
<evidence type="ECO:0000256" key="6">
    <source>
        <dbReference type="ARBA" id="ARBA00023157"/>
    </source>
</evidence>